<accession>A0A644X651</accession>
<name>A0A644X651_9ZZZZ</name>
<dbReference type="InterPro" id="IPR004456">
    <property type="entry name" value="Pglycerate_mutase_ApgM"/>
</dbReference>
<proteinExistence type="inferred from homology"/>
<dbReference type="SUPFAM" id="SSF53649">
    <property type="entry name" value="Alkaline phosphatase-like"/>
    <property type="match status" value="1"/>
</dbReference>
<dbReference type="GO" id="GO:0046872">
    <property type="term" value="F:metal ion binding"/>
    <property type="evidence" value="ECO:0007669"/>
    <property type="project" value="InterPro"/>
</dbReference>
<sequence>MFGYDPRKYYTGRSPLEAMSLGIDLEQSDVAYRCNLVTLTSGSSLAESVMTDYSAGEISTEEAAELIAFLSERIQDKGVVLYPGFSYRHCLVMKQAETGAELTPPHDISGQSVAGKLPQGTNAELLMRWMERAFQLLGNHPINRARVQAGKNPANAIWFWGEGRRPQLSPFLSKTGLNGAVISAVDLIQGIGKCAGMEVIKVKGATGTFETNFSGKAQAAIDAFSRGIDYVYIHLEAPDECGHHGQLKEKIFSIEQIDEKVLAPVWKYLEASGEDYHILLLPDHPTPLKIRTHSAEPVPFALFRKGDNEQKKVRYCEKDAAQTGVSLDEGFRLIDKILV</sequence>
<dbReference type="GO" id="GO:0004619">
    <property type="term" value="F:phosphoglycerate mutase activity"/>
    <property type="evidence" value="ECO:0007669"/>
    <property type="project" value="UniProtKB-EC"/>
</dbReference>
<comment type="similarity">
    <text evidence="4">Belongs to the BPG-independent phosphoglycerate mutase family. A-PGAM subfamily.</text>
</comment>
<reference evidence="7" key="1">
    <citation type="submission" date="2019-08" db="EMBL/GenBank/DDBJ databases">
        <authorList>
            <person name="Kucharzyk K."/>
            <person name="Murdoch R.W."/>
            <person name="Higgins S."/>
            <person name="Loffler F."/>
        </authorList>
    </citation>
    <scope>NUCLEOTIDE SEQUENCE</scope>
</reference>
<gene>
    <name evidence="7" type="ORF">SDC9_57629</name>
</gene>
<evidence type="ECO:0000256" key="5">
    <source>
        <dbReference type="ARBA" id="ARBA00023152"/>
    </source>
</evidence>
<comment type="caution">
    <text evidence="7">The sequence shown here is derived from an EMBL/GenBank/DDBJ whole genome shotgun (WGS) entry which is preliminary data.</text>
</comment>
<feature type="domain" description="Metalloenzyme" evidence="6">
    <location>
        <begin position="153"/>
        <end position="314"/>
    </location>
</feature>
<evidence type="ECO:0000256" key="2">
    <source>
        <dbReference type="ARBA" id="ARBA00002315"/>
    </source>
</evidence>
<evidence type="ECO:0000259" key="6">
    <source>
        <dbReference type="Pfam" id="PF01676"/>
    </source>
</evidence>
<dbReference type="Gene3D" id="3.30.70.2130">
    <property type="entry name" value="Metalloenzyme domain"/>
    <property type="match status" value="1"/>
</dbReference>
<dbReference type="InterPro" id="IPR042253">
    <property type="entry name" value="Pglycerate_mutase_ApgM_sf"/>
</dbReference>
<dbReference type="InterPro" id="IPR006124">
    <property type="entry name" value="Metalloenzyme"/>
</dbReference>
<evidence type="ECO:0000256" key="4">
    <source>
        <dbReference type="ARBA" id="ARBA00005524"/>
    </source>
</evidence>
<dbReference type="GO" id="GO:0006096">
    <property type="term" value="P:glycolytic process"/>
    <property type="evidence" value="ECO:0007669"/>
    <property type="project" value="UniProtKB-KW"/>
</dbReference>
<organism evidence="7">
    <name type="scientific">bioreactor metagenome</name>
    <dbReference type="NCBI Taxonomy" id="1076179"/>
    <lineage>
        <taxon>unclassified sequences</taxon>
        <taxon>metagenomes</taxon>
        <taxon>ecological metagenomes</taxon>
    </lineage>
</organism>
<dbReference type="EMBL" id="VSSQ01001811">
    <property type="protein sequence ID" value="MPM11288.1"/>
    <property type="molecule type" value="Genomic_DNA"/>
</dbReference>
<dbReference type="CDD" id="cd16011">
    <property type="entry name" value="iPGM_like"/>
    <property type="match status" value="1"/>
</dbReference>
<dbReference type="Pfam" id="PF10143">
    <property type="entry name" value="PhosphMutase"/>
    <property type="match status" value="1"/>
</dbReference>
<dbReference type="Gene3D" id="3.40.720.10">
    <property type="entry name" value="Alkaline Phosphatase, subunit A"/>
    <property type="match status" value="1"/>
</dbReference>
<evidence type="ECO:0000256" key="1">
    <source>
        <dbReference type="ARBA" id="ARBA00000370"/>
    </source>
</evidence>
<dbReference type="NCBIfam" id="TIGR00306">
    <property type="entry name" value="apgM"/>
    <property type="match status" value="1"/>
</dbReference>
<dbReference type="AlphaFoldDB" id="A0A644X651"/>
<keyword evidence="5" id="KW-0324">Glycolysis</keyword>
<comment type="catalytic activity">
    <reaction evidence="1">
        <text>(2R)-2-phosphoglycerate = (2R)-3-phosphoglycerate</text>
        <dbReference type="Rhea" id="RHEA:15901"/>
        <dbReference type="ChEBI" id="CHEBI:58272"/>
        <dbReference type="ChEBI" id="CHEBI:58289"/>
        <dbReference type="EC" id="5.4.2.12"/>
    </reaction>
</comment>
<evidence type="ECO:0000313" key="7">
    <source>
        <dbReference type="EMBL" id="MPM11288.1"/>
    </source>
</evidence>
<dbReference type="Pfam" id="PF01676">
    <property type="entry name" value="Metalloenzyme"/>
    <property type="match status" value="1"/>
</dbReference>
<dbReference type="InterPro" id="IPR017850">
    <property type="entry name" value="Alkaline_phosphatase_core_sf"/>
</dbReference>
<evidence type="ECO:0000256" key="3">
    <source>
        <dbReference type="ARBA" id="ARBA00004921"/>
    </source>
</evidence>
<dbReference type="PANTHER" id="PTHR31209">
    <property type="entry name" value="COFACTOR-INDEPENDENT PHOSPHOGLYCERATE MUTASE"/>
    <property type="match status" value="1"/>
</dbReference>
<protein>
    <recommendedName>
        <fullName evidence="6">Metalloenzyme domain-containing protein</fullName>
    </recommendedName>
</protein>
<dbReference type="PANTHER" id="PTHR31209:SF4">
    <property type="entry name" value="2,3-BISPHOSPHOGLYCERATE-INDEPENDENT PHOSPHOGLYCERATE MUTASE"/>
    <property type="match status" value="1"/>
</dbReference>
<comment type="pathway">
    <text evidence="3">Carbohydrate degradation.</text>
</comment>
<comment type="function">
    <text evidence="2">Catalyzes the interconversion of 2-phosphoglycerate and 3-phosphoglycerate.</text>
</comment>